<gene>
    <name evidence="1" type="ORF">GN244_ATG10931</name>
    <name evidence="2" type="ORF">GN958_ATG14621</name>
</gene>
<protein>
    <submittedName>
        <fullName evidence="1">Ankyrin repeats (3 copies)</fullName>
    </submittedName>
    <submittedName>
        <fullName evidence="2">Ankyrin repeats domain-containing protein</fullName>
    </submittedName>
</protein>
<dbReference type="Proteomes" id="UP000602510">
    <property type="component" value="Unassembled WGS sequence"/>
</dbReference>
<dbReference type="EMBL" id="WSZM01000252">
    <property type="protein sequence ID" value="KAF4037080.1"/>
    <property type="molecule type" value="Genomic_DNA"/>
</dbReference>
<dbReference type="SMART" id="SM00248">
    <property type="entry name" value="ANK"/>
    <property type="match status" value="6"/>
</dbReference>
<dbReference type="Proteomes" id="UP000704712">
    <property type="component" value="Unassembled WGS sequence"/>
</dbReference>
<dbReference type="Gene3D" id="1.25.40.20">
    <property type="entry name" value="Ankyrin repeat-containing domain"/>
    <property type="match status" value="2"/>
</dbReference>
<sequence>MDGAAARGRLSILQWLYDNRTEGCSASAFTGASTNGHSRVLKWLTKLYPDLYDPLQCLTAAAGAGQFAMVKRQRTQVGPHRISQALEAAAAYGHVDVLEALRPWSSFHVGDPFNAAVANGQAAVVRFFVDRGYCDSQRIRNGALKEAAQLGHREIAELLLPHCDCRAASKALYHAAENGHTGVVELLLHTREFGIESMSNAAARNDHCDVAKLLLDHFADYNADCLYESPATVLGGKAIGGVRDGFILTRRRVSQAFNSAVSCRNVEMVRILVRKCPSARIGFTITRQARAGNREMVALLLQECEARHLKATWYSQHVGIPVETAASCGDLEMAKLLVKKCDPASAGRALKIAVANNHTNMLHLFAPMTGVYRKEDPYKVDALVLAATACRQASLEIMVHYSDQSTIEEALLRLSSDGDRSSTRLLLRTYDPASYKHLFIKAAEKGAAELVEIILDQNVMGTCSMRWALMTASSKGYVETVRAMLDKCDFASICCALGAAVIKHELAVIDLLRKRCDLASIGDAIESAKSNGYSDVVQLLSCKRSRRV</sequence>
<dbReference type="PANTHER" id="PTHR46586:SF3">
    <property type="entry name" value="ANKYRIN REPEAT-CONTAINING PROTEIN"/>
    <property type="match status" value="1"/>
</dbReference>
<evidence type="ECO:0000313" key="3">
    <source>
        <dbReference type="Proteomes" id="UP000602510"/>
    </source>
</evidence>
<evidence type="ECO:0000313" key="2">
    <source>
        <dbReference type="EMBL" id="KAF4136181.1"/>
    </source>
</evidence>
<comment type="caution">
    <text evidence="1">The sequence shown here is derived from an EMBL/GenBank/DDBJ whole genome shotgun (WGS) entry which is preliminary data.</text>
</comment>
<reference evidence="1" key="1">
    <citation type="submission" date="2020-04" db="EMBL/GenBank/DDBJ databases">
        <title>Hybrid Assembly of Korean Phytophthora infestans isolates.</title>
        <authorList>
            <person name="Prokchorchik M."/>
            <person name="Lee Y."/>
            <person name="Seo J."/>
            <person name="Cho J.-H."/>
            <person name="Park Y.-E."/>
            <person name="Jang D.-C."/>
            <person name="Im J.-S."/>
            <person name="Choi J.-G."/>
            <person name="Park H.-J."/>
            <person name="Lee G.-B."/>
            <person name="Lee Y.-G."/>
            <person name="Hong S.-Y."/>
            <person name="Cho K."/>
            <person name="Sohn K.H."/>
        </authorList>
    </citation>
    <scope>NUCLEOTIDE SEQUENCE</scope>
    <source>
        <strain evidence="1">KR_1_A1</strain>
        <strain evidence="2">KR_2_A2</strain>
    </source>
</reference>
<organism evidence="1 3">
    <name type="scientific">Phytophthora infestans</name>
    <name type="common">Potato late blight agent</name>
    <name type="synonym">Botrytis infestans</name>
    <dbReference type="NCBI Taxonomy" id="4787"/>
    <lineage>
        <taxon>Eukaryota</taxon>
        <taxon>Sar</taxon>
        <taxon>Stramenopiles</taxon>
        <taxon>Oomycota</taxon>
        <taxon>Peronosporomycetes</taxon>
        <taxon>Peronosporales</taxon>
        <taxon>Peronosporaceae</taxon>
        <taxon>Phytophthora</taxon>
    </lineage>
</organism>
<dbReference type="InterPro" id="IPR036770">
    <property type="entry name" value="Ankyrin_rpt-contain_sf"/>
</dbReference>
<dbReference type="AlphaFoldDB" id="A0A833T124"/>
<accession>A0A833T124</accession>
<keyword evidence="3" id="KW-1185">Reference proteome</keyword>
<dbReference type="PANTHER" id="PTHR46586">
    <property type="entry name" value="ANKYRIN REPEAT-CONTAINING PROTEIN"/>
    <property type="match status" value="1"/>
</dbReference>
<proteinExistence type="predicted"/>
<dbReference type="InterPro" id="IPR052050">
    <property type="entry name" value="SecEffector_AnkRepeat"/>
</dbReference>
<dbReference type="InterPro" id="IPR002110">
    <property type="entry name" value="Ankyrin_rpt"/>
</dbReference>
<name>A0A833T124_PHYIN</name>
<dbReference type="SUPFAM" id="SSF48403">
    <property type="entry name" value="Ankyrin repeat"/>
    <property type="match status" value="3"/>
</dbReference>
<evidence type="ECO:0000313" key="1">
    <source>
        <dbReference type="EMBL" id="KAF4037080.1"/>
    </source>
</evidence>
<dbReference type="EMBL" id="JAACNO010001996">
    <property type="protein sequence ID" value="KAF4136181.1"/>
    <property type="molecule type" value="Genomic_DNA"/>
</dbReference>